<evidence type="ECO:0000313" key="6">
    <source>
        <dbReference type="Proteomes" id="UP000002368"/>
    </source>
</evidence>
<dbReference type="PROSITE" id="PS50949">
    <property type="entry name" value="HTH_GNTR"/>
    <property type="match status" value="1"/>
</dbReference>
<dbReference type="SMART" id="SM00345">
    <property type="entry name" value="HTH_GNTR"/>
    <property type="match status" value="1"/>
</dbReference>
<dbReference type="CDD" id="cd07377">
    <property type="entry name" value="WHTH_GntR"/>
    <property type="match status" value="1"/>
</dbReference>
<dbReference type="Proteomes" id="UP000002368">
    <property type="component" value="Chromosome"/>
</dbReference>
<keyword evidence="2" id="KW-0238">DNA-binding</keyword>
<dbReference type="Gene3D" id="1.10.10.10">
    <property type="entry name" value="Winged helix-like DNA-binding domain superfamily/Winged helix DNA-binding domain"/>
    <property type="match status" value="1"/>
</dbReference>
<gene>
    <name evidence="5" type="ordered locus">Btus_2058</name>
</gene>
<sequence length="233" mass="27243">MRMPVTRSEWVYEKLKEVILSGEMAPGERLVVDQLARELGTSPIPVREAVRRLEAEGWVENTPFVGARVAPVRVEELEELFTIRLALEPILARTAVRGVTEEDVERLQRLVDEMDQCIEQNNTAQYSRLNYEFHRSLYELSPWKELFRIVITVWERSARSRWIFVQTPDSMPTSQEEHRAMVQALRKRDAEELERLMRRQKERAFASYIRRIGSFASQLDSHDGTDAILEPSE</sequence>
<keyword evidence="1" id="KW-0805">Transcription regulation</keyword>
<name>D5WQY9_KYRT2</name>
<evidence type="ECO:0000256" key="3">
    <source>
        <dbReference type="ARBA" id="ARBA00023163"/>
    </source>
</evidence>
<accession>D5WQY9</accession>
<dbReference type="SUPFAM" id="SSF46785">
    <property type="entry name" value="Winged helix' DNA-binding domain"/>
    <property type="match status" value="1"/>
</dbReference>
<keyword evidence="3" id="KW-0804">Transcription</keyword>
<dbReference type="SUPFAM" id="SSF48008">
    <property type="entry name" value="GntR ligand-binding domain-like"/>
    <property type="match status" value="1"/>
</dbReference>
<dbReference type="InterPro" id="IPR008920">
    <property type="entry name" value="TF_FadR/GntR_C"/>
</dbReference>
<dbReference type="GO" id="GO:0003677">
    <property type="term" value="F:DNA binding"/>
    <property type="evidence" value="ECO:0007669"/>
    <property type="project" value="UniProtKB-KW"/>
</dbReference>
<evidence type="ECO:0000256" key="2">
    <source>
        <dbReference type="ARBA" id="ARBA00023125"/>
    </source>
</evidence>
<dbReference type="PANTHER" id="PTHR43537:SF24">
    <property type="entry name" value="GLUCONATE OPERON TRANSCRIPTIONAL REPRESSOR"/>
    <property type="match status" value="1"/>
</dbReference>
<dbReference type="STRING" id="562970.Btus_2058"/>
<evidence type="ECO:0000256" key="1">
    <source>
        <dbReference type="ARBA" id="ARBA00023015"/>
    </source>
</evidence>
<dbReference type="Pfam" id="PF07729">
    <property type="entry name" value="FCD"/>
    <property type="match status" value="1"/>
</dbReference>
<dbReference type="AlphaFoldDB" id="D5WQY9"/>
<dbReference type="InterPro" id="IPR011711">
    <property type="entry name" value="GntR_C"/>
</dbReference>
<dbReference type="HOGENOM" id="CLU_017584_5_4_9"/>
<organism evidence="5 6">
    <name type="scientific">Kyrpidia tusciae (strain DSM 2912 / NBRC 15312 / T2)</name>
    <name type="common">Bacillus tusciae</name>
    <dbReference type="NCBI Taxonomy" id="562970"/>
    <lineage>
        <taxon>Bacteria</taxon>
        <taxon>Bacillati</taxon>
        <taxon>Bacillota</taxon>
        <taxon>Bacilli</taxon>
        <taxon>Bacillales</taxon>
        <taxon>Alicyclobacillaceae</taxon>
        <taxon>Kyrpidia</taxon>
    </lineage>
</organism>
<dbReference type="Gene3D" id="1.20.120.530">
    <property type="entry name" value="GntR ligand-binding domain-like"/>
    <property type="match status" value="1"/>
</dbReference>
<dbReference type="InterPro" id="IPR036390">
    <property type="entry name" value="WH_DNA-bd_sf"/>
</dbReference>
<feature type="domain" description="HTH gntR-type" evidence="4">
    <location>
        <begin position="5"/>
        <end position="72"/>
    </location>
</feature>
<evidence type="ECO:0000259" key="4">
    <source>
        <dbReference type="PROSITE" id="PS50949"/>
    </source>
</evidence>
<dbReference type="PANTHER" id="PTHR43537">
    <property type="entry name" value="TRANSCRIPTIONAL REGULATOR, GNTR FAMILY"/>
    <property type="match status" value="1"/>
</dbReference>
<evidence type="ECO:0000313" key="5">
    <source>
        <dbReference type="EMBL" id="ADG06748.1"/>
    </source>
</evidence>
<dbReference type="InterPro" id="IPR000524">
    <property type="entry name" value="Tscrpt_reg_HTH_GntR"/>
</dbReference>
<keyword evidence="6" id="KW-1185">Reference proteome</keyword>
<dbReference type="GO" id="GO:0003700">
    <property type="term" value="F:DNA-binding transcription factor activity"/>
    <property type="evidence" value="ECO:0007669"/>
    <property type="project" value="InterPro"/>
</dbReference>
<protein>
    <submittedName>
        <fullName evidence="5">Transcriptional regulator, GntR family</fullName>
    </submittedName>
</protein>
<dbReference type="SMART" id="SM00895">
    <property type="entry name" value="FCD"/>
    <property type="match status" value="1"/>
</dbReference>
<proteinExistence type="predicted"/>
<dbReference type="Pfam" id="PF00392">
    <property type="entry name" value="GntR"/>
    <property type="match status" value="1"/>
</dbReference>
<dbReference type="KEGG" id="bts:Btus_2058"/>
<dbReference type="eggNOG" id="COG1802">
    <property type="taxonomic scope" value="Bacteria"/>
</dbReference>
<dbReference type="InterPro" id="IPR036388">
    <property type="entry name" value="WH-like_DNA-bd_sf"/>
</dbReference>
<dbReference type="EMBL" id="CP002017">
    <property type="protein sequence ID" value="ADG06748.1"/>
    <property type="molecule type" value="Genomic_DNA"/>
</dbReference>
<reference evidence="5 6" key="1">
    <citation type="journal article" date="2011" name="Stand. Genomic Sci.">
        <title>Complete genome sequence of the thermophilic, hydrogen-oxidizing Bacillus tusciae type strain (T2) and reclassification in the new genus, Kyrpidia gen. nov. as Kyrpidia tusciae comb. nov. and emendation of the family Alicyclobacillaceae da Costa and Rainey, 2010.</title>
        <authorList>
            <person name="Klenk H.P."/>
            <person name="Lapidus A."/>
            <person name="Chertkov O."/>
            <person name="Copeland A."/>
            <person name="Del Rio T.G."/>
            <person name="Nolan M."/>
            <person name="Lucas S."/>
            <person name="Chen F."/>
            <person name="Tice H."/>
            <person name="Cheng J.F."/>
            <person name="Han C."/>
            <person name="Bruce D."/>
            <person name="Goodwin L."/>
            <person name="Pitluck S."/>
            <person name="Pati A."/>
            <person name="Ivanova N."/>
            <person name="Mavromatis K."/>
            <person name="Daum C."/>
            <person name="Chen A."/>
            <person name="Palaniappan K."/>
            <person name="Chang Y.J."/>
            <person name="Land M."/>
            <person name="Hauser L."/>
            <person name="Jeffries C.D."/>
            <person name="Detter J.C."/>
            <person name="Rohde M."/>
            <person name="Abt B."/>
            <person name="Pukall R."/>
            <person name="Goker M."/>
            <person name="Bristow J."/>
            <person name="Markowitz V."/>
            <person name="Hugenholtz P."/>
            <person name="Eisen J.A."/>
        </authorList>
    </citation>
    <scope>NUCLEOTIDE SEQUENCE [LARGE SCALE GENOMIC DNA]</scope>
    <source>
        <strain evidence="5 6">DSM 2912</strain>
    </source>
</reference>